<keyword evidence="1 6" id="KW-0479">Metal-binding</keyword>
<dbReference type="Gene3D" id="3.30.160.60">
    <property type="entry name" value="Classic Zinc Finger"/>
    <property type="match status" value="3"/>
</dbReference>
<reference evidence="9" key="2">
    <citation type="submission" date="2022-06" db="UniProtKB">
        <authorList>
            <consortium name="EnsemblMetazoa"/>
        </authorList>
    </citation>
    <scope>IDENTIFICATION</scope>
    <source>
        <strain evidence="9">p50T (Dazao)</strain>
    </source>
</reference>
<dbReference type="SUPFAM" id="SSF57667">
    <property type="entry name" value="beta-beta-alpha zinc fingers"/>
    <property type="match status" value="3"/>
</dbReference>
<feature type="domain" description="C2H2-type" evidence="7">
    <location>
        <begin position="147"/>
        <end position="174"/>
    </location>
</feature>
<feature type="domain" description="C2H2-type" evidence="7">
    <location>
        <begin position="295"/>
        <end position="323"/>
    </location>
</feature>
<dbReference type="PROSITE" id="PS50157">
    <property type="entry name" value="ZINC_FINGER_C2H2_2"/>
    <property type="match status" value="5"/>
</dbReference>
<evidence type="ECO:0000256" key="1">
    <source>
        <dbReference type="ARBA" id="ARBA00022723"/>
    </source>
</evidence>
<dbReference type="Pfam" id="PF00096">
    <property type="entry name" value="zf-C2H2"/>
    <property type="match status" value="2"/>
</dbReference>
<evidence type="ECO:0000313" key="10">
    <source>
        <dbReference type="Proteomes" id="UP000005204"/>
    </source>
</evidence>
<keyword evidence="2" id="KW-0677">Repeat</keyword>
<evidence type="ECO:0000259" key="7">
    <source>
        <dbReference type="PROSITE" id="PS50157"/>
    </source>
</evidence>
<reference evidence="10" key="1">
    <citation type="journal article" date="2008" name="Insect Biochem. Mol. Biol.">
        <title>The genome of a lepidopteran model insect, the silkworm Bombyx mori.</title>
        <authorList>
            <consortium name="International Silkworm Genome Consortium"/>
        </authorList>
    </citation>
    <scope>NUCLEOTIDE SEQUENCE [LARGE SCALE GENOMIC DNA]</scope>
    <source>
        <strain evidence="10">p50T</strain>
    </source>
</reference>
<dbReference type="GO" id="GO:0005634">
    <property type="term" value="C:nucleus"/>
    <property type="evidence" value="ECO:0007669"/>
    <property type="project" value="InterPro"/>
</dbReference>
<evidence type="ECO:0000259" key="8">
    <source>
        <dbReference type="PROSITE" id="PS51915"/>
    </source>
</evidence>
<dbReference type="PANTHER" id="PTHR24379">
    <property type="entry name" value="KRAB AND ZINC FINGER DOMAIN-CONTAINING"/>
    <property type="match status" value="1"/>
</dbReference>
<organism evidence="9 10">
    <name type="scientific">Bombyx mori</name>
    <name type="common">Silk moth</name>
    <dbReference type="NCBI Taxonomy" id="7091"/>
    <lineage>
        <taxon>Eukaryota</taxon>
        <taxon>Metazoa</taxon>
        <taxon>Ecdysozoa</taxon>
        <taxon>Arthropoda</taxon>
        <taxon>Hexapoda</taxon>
        <taxon>Insecta</taxon>
        <taxon>Pterygota</taxon>
        <taxon>Neoptera</taxon>
        <taxon>Endopterygota</taxon>
        <taxon>Lepidoptera</taxon>
        <taxon>Glossata</taxon>
        <taxon>Ditrysia</taxon>
        <taxon>Bombycoidea</taxon>
        <taxon>Bombycidae</taxon>
        <taxon>Bombycinae</taxon>
        <taxon>Bombyx</taxon>
    </lineage>
</organism>
<proteinExistence type="predicted"/>
<evidence type="ECO:0000256" key="6">
    <source>
        <dbReference type="PROSITE-ProRule" id="PRU01263"/>
    </source>
</evidence>
<dbReference type="PANTHER" id="PTHR24379:SF127">
    <property type="entry name" value="BLOODY FINGERS-RELATED"/>
    <property type="match status" value="1"/>
</dbReference>
<dbReference type="InterPro" id="IPR036236">
    <property type="entry name" value="Znf_C2H2_sf"/>
</dbReference>
<feature type="domain" description="C2H2-type" evidence="7">
    <location>
        <begin position="233"/>
        <end position="260"/>
    </location>
</feature>
<dbReference type="GO" id="GO:0000977">
    <property type="term" value="F:RNA polymerase II transcription regulatory region sequence-specific DNA binding"/>
    <property type="evidence" value="ECO:0007669"/>
    <property type="project" value="TreeGrafter"/>
</dbReference>
<dbReference type="SMART" id="SM00355">
    <property type="entry name" value="ZnF_C2H2"/>
    <property type="match status" value="6"/>
</dbReference>
<dbReference type="RefSeq" id="XP_037872877.1">
    <property type="nucleotide sequence ID" value="XM_038016949.2"/>
</dbReference>
<accession>A0A8R2C678</accession>
<dbReference type="InterPro" id="IPR012934">
    <property type="entry name" value="Znf_AD"/>
</dbReference>
<dbReference type="InterPro" id="IPR013087">
    <property type="entry name" value="Znf_C2H2_type"/>
</dbReference>
<evidence type="ECO:0000256" key="4">
    <source>
        <dbReference type="ARBA" id="ARBA00022833"/>
    </source>
</evidence>
<dbReference type="SMART" id="SM00868">
    <property type="entry name" value="zf-AD"/>
    <property type="match status" value="1"/>
</dbReference>
<dbReference type="RefSeq" id="XP_012546245.2">
    <property type="nucleotide sequence ID" value="XM_012690791.4"/>
</dbReference>
<dbReference type="GeneID" id="101741157"/>
<protein>
    <submittedName>
        <fullName evidence="9">Uncharacterized protein</fullName>
    </submittedName>
</protein>
<dbReference type="PROSITE" id="PS51915">
    <property type="entry name" value="ZAD"/>
    <property type="match status" value="1"/>
</dbReference>
<feature type="binding site" evidence="6">
    <location>
        <position position="89"/>
    </location>
    <ligand>
        <name>Zn(2+)</name>
        <dbReference type="ChEBI" id="CHEBI:29105"/>
    </ligand>
</feature>
<feature type="domain" description="C2H2-type" evidence="7">
    <location>
        <begin position="205"/>
        <end position="232"/>
    </location>
</feature>
<evidence type="ECO:0000256" key="3">
    <source>
        <dbReference type="ARBA" id="ARBA00022771"/>
    </source>
</evidence>
<dbReference type="PROSITE" id="PS00028">
    <property type="entry name" value="ZINC_FINGER_C2H2_1"/>
    <property type="match status" value="3"/>
</dbReference>
<feature type="domain" description="ZAD" evidence="8">
    <location>
        <begin position="41"/>
        <end position="113"/>
    </location>
</feature>
<dbReference type="GO" id="GO:0008270">
    <property type="term" value="F:zinc ion binding"/>
    <property type="evidence" value="ECO:0007669"/>
    <property type="project" value="UniProtKB-UniRule"/>
</dbReference>
<keyword evidence="4 6" id="KW-0862">Zinc</keyword>
<feature type="binding site" evidence="6">
    <location>
        <position position="43"/>
    </location>
    <ligand>
        <name>Zn(2+)</name>
        <dbReference type="ChEBI" id="CHEBI:29105"/>
    </ligand>
</feature>
<feature type="binding site" evidence="6">
    <location>
        <position position="86"/>
    </location>
    <ligand>
        <name>Zn(2+)</name>
        <dbReference type="ChEBI" id="CHEBI:29105"/>
    </ligand>
</feature>
<dbReference type="Pfam" id="PF07776">
    <property type="entry name" value="zf-AD"/>
    <property type="match status" value="1"/>
</dbReference>
<dbReference type="Gene3D" id="3.40.1800.20">
    <property type="match status" value="1"/>
</dbReference>
<dbReference type="GO" id="GO:0000981">
    <property type="term" value="F:DNA-binding transcription factor activity, RNA polymerase II-specific"/>
    <property type="evidence" value="ECO:0007669"/>
    <property type="project" value="TreeGrafter"/>
</dbReference>
<dbReference type="AlphaFoldDB" id="A0A8R2C678"/>
<name>A0A8R2C678_BOMMO</name>
<dbReference type="Proteomes" id="UP000005204">
    <property type="component" value="Unassembled WGS sequence"/>
</dbReference>
<dbReference type="EnsemblMetazoa" id="XM_038016949.1">
    <property type="protein sequence ID" value="XP_037872877.1"/>
    <property type="gene ID" value="LOC101741157"/>
</dbReference>
<sequence>MRTQSPKNEIAMSRKNETLKKNSRKKKFKIIIEENLDVESHLCRLCLNSAEKSLYSNNFTFDIMYYIKFVLGIEVAQNDGRPDHICSNCEKIFHDMEELKKTAKATQRVLELEMTSNALSQQKGNGDLQSIEIERNENLNSAPTLLWTCKRCARNFENENDLAVHEKDETCSKDKRYVCEICGVEMKSMARLNRHRSIHSDVLQHACASCSYRGRTLYALRTHERTHTRARPHACPRCARTFRSAANLASHRRRHQPPRYHCPTCTKPFRFKEVGPHRQSLQNHLAALHSTAKPHVCNTCGKAFATRKLLCRHERRVHNRPKIRAGKMPTYLKQQQDNVT</sequence>
<keyword evidence="3 5" id="KW-0863">Zinc-finger</keyword>
<evidence type="ECO:0000256" key="2">
    <source>
        <dbReference type="ARBA" id="ARBA00022737"/>
    </source>
</evidence>
<dbReference type="EnsemblMetazoa" id="XM_012690791.3">
    <property type="protein sequence ID" value="XP_012546245.2"/>
    <property type="gene ID" value="LOC101741157"/>
</dbReference>
<evidence type="ECO:0000313" key="9">
    <source>
        <dbReference type="EnsemblMetazoa" id="XP_012546245.2"/>
    </source>
</evidence>
<keyword evidence="10" id="KW-1185">Reference proteome</keyword>
<feature type="binding site" evidence="6">
    <location>
        <position position="46"/>
    </location>
    <ligand>
        <name>Zn(2+)</name>
        <dbReference type="ChEBI" id="CHEBI:29105"/>
    </ligand>
</feature>
<feature type="domain" description="C2H2-type" evidence="7">
    <location>
        <begin position="177"/>
        <end position="200"/>
    </location>
</feature>
<dbReference type="SUPFAM" id="SSF57716">
    <property type="entry name" value="Glucocorticoid receptor-like (DNA-binding domain)"/>
    <property type="match status" value="1"/>
</dbReference>
<dbReference type="FunFam" id="3.30.160.60:FF:000446">
    <property type="entry name" value="Zinc finger protein"/>
    <property type="match status" value="2"/>
</dbReference>
<evidence type="ECO:0000256" key="5">
    <source>
        <dbReference type="PROSITE-ProRule" id="PRU00042"/>
    </source>
</evidence>